<accession>A0A8J9VQT8</accession>
<proteinExistence type="predicted"/>
<organism evidence="1 2">
    <name type="scientific">Brenthis ino</name>
    <name type="common">lesser marbled fritillary</name>
    <dbReference type="NCBI Taxonomy" id="405034"/>
    <lineage>
        <taxon>Eukaryota</taxon>
        <taxon>Metazoa</taxon>
        <taxon>Ecdysozoa</taxon>
        <taxon>Arthropoda</taxon>
        <taxon>Hexapoda</taxon>
        <taxon>Insecta</taxon>
        <taxon>Pterygota</taxon>
        <taxon>Neoptera</taxon>
        <taxon>Endopterygota</taxon>
        <taxon>Lepidoptera</taxon>
        <taxon>Glossata</taxon>
        <taxon>Ditrysia</taxon>
        <taxon>Papilionoidea</taxon>
        <taxon>Nymphalidae</taxon>
        <taxon>Heliconiinae</taxon>
        <taxon>Argynnini</taxon>
        <taxon>Brenthis</taxon>
    </lineage>
</organism>
<dbReference type="AlphaFoldDB" id="A0A8J9VQT8"/>
<keyword evidence="2" id="KW-1185">Reference proteome</keyword>
<evidence type="ECO:0000313" key="2">
    <source>
        <dbReference type="Proteomes" id="UP000838878"/>
    </source>
</evidence>
<protein>
    <submittedName>
        <fullName evidence="1">Uncharacterized protein</fullName>
    </submittedName>
</protein>
<dbReference type="Proteomes" id="UP000838878">
    <property type="component" value="Chromosome 11"/>
</dbReference>
<name>A0A8J9VQT8_9NEOP</name>
<evidence type="ECO:0000313" key="1">
    <source>
        <dbReference type="EMBL" id="CAH0716367.1"/>
    </source>
</evidence>
<feature type="non-terminal residue" evidence="1">
    <location>
        <position position="95"/>
    </location>
</feature>
<reference evidence="1" key="1">
    <citation type="submission" date="2021-12" db="EMBL/GenBank/DDBJ databases">
        <authorList>
            <person name="Martin H S."/>
        </authorList>
    </citation>
    <scope>NUCLEOTIDE SEQUENCE</scope>
</reference>
<dbReference type="EMBL" id="OV170231">
    <property type="protein sequence ID" value="CAH0716367.1"/>
    <property type="molecule type" value="Genomic_DNA"/>
</dbReference>
<gene>
    <name evidence="1" type="ORF">BINO364_LOCUS3151</name>
</gene>
<sequence length="95" mass="11154">MYNLHQVSVGGAGQIDFEQAPCICTQYQRPWTVVRPRADLRRRLGRRASHSRLPAGTLYARVVLVRHYHKYEHRVVLNTPKVMDLFQPQIIKMTR</sequence>